<feature type="binding site" evidence="4">
    <location>
        <position position="134"/>
    </location>
    <ligand>
        <name>Mn(2+)</name>
        <dbReference type="ChEBI" id="CHEBI:29035"/>
        <label>1</label>
    </ligand>
</feature>
<evidence type="ECO:0000256" key="1">
    <source>
        <dbReference type="ARBA" id="ARBA00009227"/>
    </source>
</evidence>
<evidence type="ECO:0000256" key="2">
    <source>
        <dbReference type="ARBA" id="ARBA00022723"/>
    </source>
</evidence>
<dbReference type="InterPro" id="IPR006035">
    <property type="entry name" value="Ureohydrolase"/>
</dbReference>
<feature type="binding site" evidence="4">
    <location>
        <position position="213"/>
    </location>
    <ligand>
        <name>Mn(2+)</name>
        <dbReference type="ChEBI" id="CHEBI:29035"/>
        <label>1</label>
    </ligand>
</feature>
<dbReference type="CDD" id="cd11593">
    <property type="entry name" value="Agmatinase-like_2"/>
    <property type="match status" value="1"/>
</dbReference>
<keyword evidence="7" id="KW-1185">Reference proteome</keyword>
<dbReference type="RefSeq" id="WP_109305953.1">
    <property type="nucleotide sequence ID" value="NZ_BJUF01000028.1"/>
</dbReference>
<proteinExistence type="inferred from homology"/>
<dbReference type="OrthoDB" id="9788689at2"/>
<evidence type="ECO:0000256" key="4">
    <source>
        <dbReference type="PIRSR" id="PIRSR036979-1"/>
    </source>
</evidence>
<dbReference type="GO" id="GO:0046872">
    <property type="term" value="F:metal ion binding"/>
    <property type="evidence" value="ECO:0007669"/>
    <property type="project" value="UniProtKB-KW"/>
</dbReference>
<feature type="binding site" evidence="4">
    <location>
        <position position="138"/>
    </location>
    <ligand>
        <name>Mn(2+)</name>
        <dbReference type="ChEBI" id="CHEBI:29035"/>
        <label>1</label>
    </ligand>
</feature>
<evidence type="ECO:0000256" key="3">
    <source>
        <dbReference type="ARBA" id="ARBA00022801"/>
    </source>
</evidence>
<dbReference type="GO" id="GO:0008783">
    <property type="term" value="F:agmatinase activity"/>
    <property type="evidence" value="ECO:0007669"/>
    <property type="project" value="TreeGrafter"/>
</dbReference>
<dbReference type="EMBL" id="QFVR01000009">
    <property type="protein sequence ID" value="PWI25324.1"/>
    <property type="molecule type" value="Genomic_DNA"/>
</dbReference>
<dbReference type="PRINTS" id="PR00116">
    <property type="entry name" value="ARGINASE"/>
</dbReference>
<dbReference type="GO" id="GO:0033389">
    <property type="term" value="P:putrescine biosynthetic process from arginine, via agmatine"/>
    <property type="evidence" value="ECO:0007669"/>
    <property type="project" value="TreeGrafter"/>
</dbReference>
<dbReference type="Pfam" id="PF00491">
    <property type="entry name" value="Arginase"/>
    <property type="match status" value="1"/>
</dbReference>
<evidence type="ECO:0000313" key="7">
    <source>
        <dbReference type="Proteomes" id="UP000245938"/>
    </source>
</evidence>
<name>A0A2U3ALD6_9BACL</name>
<dbReference type="SUPFAM" id="SSF52768">
    <property type="entry name" value="Arginase/deacetylase"/>
    <property type="match status" value="1"/>
</dbReference>
<keyword evidence="3 5" id="KW-0378">Hydrolase</keyword>
<dbReference type="PANTHER" id="PTHR11358">
    <property type="entry name" value="ARGINASE/AGMATINASE"/>
    <property type="match status" value="1"/>
</dbReference>
<dbReference type="PIRSF" id="PIRSF036979">
    <property type="entry name" value="Arginase"/>
    <property type="match status" value="1"/>
</dbReference>
<accession>A0A2U3ALD6</accession>
<feature type="binding site" evidence="4">
    <location>
        <position position="136"/>
    </location>
    <ligand>
        <name>Mn(2+)</name>
        <dbReference type="ChEBI" id="CHEBI:29035"/>
        <label>1</label>
    </ligand>
</feature>
<dbReference type="Proteomes" id="UP000245938">
    <property type="component" value="Unassembled WGS sequence"/>
</dbReference>
<dbReference type="PANTHER" id="PTHR11358:SF26">
    <property type="entry name" value="GUANIDINO ACID HYDROLASE, MITOCHONDRIAL"/>
    <property type="match status" value="1"/>
</dbReference>
<feature type="binding site" evidence="4">
    <location>
        <position position="111"/>
    </location>
    <ligand>
        <name>Mn(2+)</name>
        <dbReference type="ChEBI" id="CHEBI:29035"/>
        <label>1</label>
    </ligand>
</feature>
<gene>
    <name evidence="6" type="primary">speB</name>
    <name evidence="6" type="ORF">DEX24_08260</name>
</gene>
<protein>
    <submittedName>
        <fullName evidence="6">Agmatinase</fullName>
    </submittedName>
</protein>
<organism evidence="6 7">
    <name type="scientific">Kurthia sibirica</name>
    <dbReference type="NCBI Taxonomy" id="202750"/>
    <lineage>
        <taxon>Bacteria</taxon>
        <taxon>Bacillati</taxon>
        <taxon>Bacillota</taxon>
        <taxon>Bacilli</taxon>
        <taxon>Bacillales</taxon>
        <taxon>Caryophanaceae</taxon>
        <taxon>Kurthia</taxon>
    </lineage>
</organism>
<dbReference type="AlphaFoldDB" id="A0A2U3ALD6"/>
<dbReference type="Gene3D" id="3.40.800.10">
    <property type="entry name" value="Ureohydrolase domain"/>
    <property type="match status" value="1"/>
</dbReference>
<dbReference type="InterPro" id="IPR023696">
    <property type="entry name" value="Ureohydrolase_dom_sf"/>
</dbReference>
<dbReference type="NCBIfam" id="TIGR01230">
    <property type="entry name" value="agmatinase"/>
    <property type="match status" value="1"/>
</dbReference>
<comment type="caution">
    <text evidence="6">The sequence shown here is derived from an EMBL/GenBank/DDBJ whole genome shotgun (WGS) entry which is preliminary data.</text>
</comment>
<dbReference type="PROSITE" id="PS51409">
    <property type="entry name" value="ARGINASE_2"/>
    <property type="match status" value="1"/>
</dbReference>
<evidence type="ECO:0000313" key="6">
    <source>
        <dbReference type="EMBL" id="PWI25324.1"/>
    </source>
</evidence>
<evidence type="ECO:0000256" key="5">
    <source>
        <dbReference type="RuleBase" id="RU003684"/>
    </source>
</evidence>
<dbReference type="PROSITE" id="PS01053">
    <property type="entry name" value="ARGINASE_1"/>
    <property type="match status" value="1"/>
</dbReference>
<dbReference type="InterPro" id="IPR005925">
    <property type="entry name" value="Agmatinase-rel"/>
</dbReference>
<comment type="cofactor">
    <cofactor evidence="4">
        <name>Mn(2+)</name>
        <dbReference type="ChEBI" id="CHEBI:29035"/>
    </cofactor>
    <text evidence="4">Binds 2 manganese ions per subunit.</text>
</comment>
<sequence>MKTKVQNISTFIGCHTNYEKSNLVLFGIPFDGTTSFRPGTRFAMQAIRSDSYGLESYSPYLDMDLEEQNIFDGGDLELALGNTEKVLQTIENFTVELLDDQKKFLMVGGEHLVSLPTIKATFEKYPNLHVIHIDAHTDLREDYLGEKLSHASVMRRCHEFLGDDRIFQFGIRSGLKEEFEWAKKHTHLEKFTLKTLPEVVAQLSNMPVYITIDLDVLDPGVFPGTGTPEPGGITYRELLQAIGTLQSLKHIVAADIVELSPQYDPSGASTAAACKTIREMLLILSK</sequence>
<feature type="binding site" evidence="4">
    <location>
        <position position="215"/>
    </location>
    <ligand>
        <name>Mn(2+)</name>
        <dbReference type="ChEBI" id="CHEBI:29035"/>
        <label>1</label>
    </ligand>
</feature>
<keyword evidence="2 4" id="KW-0479">Metal-binding</keyword>
<reference evidence="6 7" key="1">
    <citation type="submission" date="2018-05" db="EMBL/GenBank/DDBJ databases">
        <title>Kurthia sibirica genome sequence.</title>
        <authorList>
            <person name="Maclea K.S."/>
            <person name="Goen A.E."/>
        </authorList>
    </citation>
    <scope>NUCLEOTIDE SEQUENCE [LARGE SCALE GENOMIC DNA]</scope>
    <source>
        <strain evidence="6 7">ATCC 49154</strain>
    </source>
</reference>
<comment type="similarity">
    <text evidence="1">Belongs to the arginase family. Agmatinase subfamily.</text>
</comment>
<dbReference type="InterPro" id="IPR020855">
    <property type="entry name" value="Ureohydrolase_Mn_BS"/>
</dbReference>
<keyword evidence="4" id="KW-0464">Manganese</keyword>